<dbReference type="Proteomes" id="UP000186228">
    <property type="component" value="Unassembled WGS sequence"/>
</dbReference>
<dbReference type="PANTHER" id="PTHR46797">
    <property type="entry name" value="HTH-TYPE TRANSCRIPTIONAL REGULATOR"/>
    <property type="match status" value="1"/>
</dbReference>
<dbReference type="OrthoDB" id="189170at2"/>
<dbReference type="InterPro" id="IPR013096">
    <property type="entry name" value="Cupin_2"/>
</dbReference>
<reference evidence="4" key="1">
    <citation type="submission" date="2016-08" db="EMBL/GenBank/DDBJ databases">
        <authorList>
            <person name="Varghese N."/>
            <person name="Submissions Spin"/>
        </authorList>
    </citation>
    <scope>NUCLEOTIDE SEQUENCE [LARGE SCALE GENOMIC DNA]</scope>
    <source>
        <strain evidence="4">CCBAU 57015</strain>
    </source>
</reference>
<dbReference type="InterPro" id="IPR010982">
    <property type="entry name" value="Lambda_DNA-bd_dom_sf"/>
</dbReference>
<evidence type="ECO:0000256" key="1">
    <source>
        <dbReference type="ARBA" id="ARBA00023125"/>
    </source>
</evidence>
<dbReference type="EMBL" id="FMAC01000006">
    <property type="protein sequence ID" value="SCB28424.1"/>
    <property type="molecule type" value="Genomic_DNA"/>
</dbReference>
<dbReference type="Pfam" id="PF07883">
    <property type="entry name" value="Cupin_2"/>
    <property type="match status" value="1"/>
</dbReference>
<dbReference type="InterPro" id="IPR001387">
    <property type="entry name" value="Cro/C1-type_HTH"/>
</dbReference>
<dbReference type="AlphaFoldDB" id="A0A1C3VLQ3"/>
<dbReference type="SUPFAM" id="SSF47413">
    <property type="entry name" value="lambda repressor-like DNA-binding domains"/>
    <property type="match status" value="1"/>
</dbReference>
<dbReference type="Gene3D" id="2.60.120.10">
    <property type="entry name" value="Jelly Rolls"/>
    <property type="match status" value="1"/>
</dbReference>
<keyword evidence="4" id="KW-1185">Reference proteome</keyword>
<evidence type="ECO:0000313" key="3">
    <source>
        <dbReference type="EMBL" id="SCB28424.1"/>
    </source>
</evidence>
<evidence type="ECO:0000259" key="2">
    <source>
        <dbReference type="PROSITE" id="PS50943"/>
    </source>
</evidence>
<dbReference type="STRING" id="52131.GA0061100_106368"/>
<dbReference type="Gene3D" id="1.10.260.40">
    <property type="entry name" value="lambda repressor-like DNA-binding domains"/>
    <property type="match status" value="1"/>
</dbReference>
<dbReference type="SUPFAM" id="SSF51182">
    <property type="entry name" value="RmlC-like cupins"/>
    <property type="match status" value="1"/>
</dbReference>
<dbReference type="CDD" id="cd02209">
    <property type="entry name" value="cupin_XRE_C"/>
    <property type="match status" value="1"/>
</dbReference>
<gene>
    <name evidence="3" type="ORF">GA0061100_106368</name>
</gene>
<feature type="domain" description="HTH cro/C1-type" evidence="2">
    <location>
        <begin position="29"/>
        <end position="83"/>
    </location>
</feature>
<proteinExistence type="predicted"/>
<dbReference type="SMART" id="SM00530">
    <property type="entry name" value="HTH_XRE"/>
    <property type="match status" value="1"/>
</dbReference>
<dbReference type="RefSeq" id="WP_075854671.1">
    <property type="nucleotide sequence ID" value="NZ_FMAC01000006.1"/>
</dbReference>
<dbReference type="InterPro" id="IPR014710">
    <property type="entry name" value="RmlC-like_jellyroll"/>
</dbReference>
<evidence type="ECO:0000313" key="4">
    <source>
        <dbReference type="Proteomes" id="UP000186228"/>
    </source>
</evidence>
<accession>A0A1C3VLQ3</accession>
<dbReference type="GO" id="GO:0003700">
    <property type="term" value="F:DNA-binding transcription factor activity"/>
    <property type="evidence" value="ECO:0007669"/>
    <property type="project" value="TreeGrafter"/>
</dbReference>
<dbReference type="PANTHER" id="PTHR46797:SF1">
    <property type="entry name" value="METHYLPHOSPHONATE SYNTHASE"/>
    <property type="match status" value="1"/>
</dbReference>
<dbReference type="GO" id="GO:0003677">
    <property type="term" value="F:DNA binding"/>
    <property type="evidence" value="ECO:0007669"/>
    <property type="project" value="UniProtKB-KW"/>
</dbReference>
<name>A0A1C3VLQ3_9HYPH</name>
<dbReference type="Pfam" id="PF01381">
    <property type="entry name" value="HTH_3"/>
    <property type="match status" value="1"/>
</dbReference>
<dbReference type="InterPro" id="IPR050807">
    <property type="entry name" value="TransReg_Diox_bact_type"/>
</dbReference>
<dbReference type="InterPro" id="IPR011051">
    <property type="entry name" value="RmlC_Cupin_sf"/>
</dbReference>
<keyword evidence="1" id="KW-0238">DNA-binding</keyword>
<dbReference type="CDD" id="cd00093">
    <property type="entry name" value="HTH_XRE"/>
    <property type="match status" value="1"/>
</dbReference>
<sequence>MAAELGGPLHLVSRAEAIDEISTLTGQNLRRLRTRRGYSLDRLAKISGVSRAMLGQIETGKSSPTVAILWKIAAALEVSCGSLIAEPHEATLHVLTHAKAKVLSASEGRFQTRALFPYESERKVEFYELRIAPHHTETAEPHRSGTVENLVVSRGTVEVVAGRHAPQILGEGDAIIFEADVAHSYRNMTGNEAVLYLVTTYVEEVRG</sequence>
<dbReference type="PROSITE" id="PS50943">
    <property type="entry name" value="HTH_CROC1"/>
    <property type="match status" value="1"/>
</dbReference>
<organism evidence="3 4">
    <name type="scientific">Rhizobium hainanense</name>
    <dbReference type="NCBI Taxonomy" id="52131"/>
    <lineage>
        <taxon>Bacteria</taxon>
        <taxon>Pseudomonadati</taxon>
        <taxon>Pseudomonadota</taxon>
        <taxon>Alphaproteobacteria</taxon>
        <taxon>Hyphomicrobiales</taxon>
        <taxon>Rhizobiaceae</taxon>
        <taxon>Rhizobium/Agrobacterium group</taxon>
        <taxon>Rhizobium</taxon>
    </lineage>
</organism>
<protein>
    <submittedName>
        <fullName evidence="3">Transcriptional regulator, XRE family with cupin sensor</fullName>
    </submittedName>
</protein>
<dbReference type="GO" id="GO:0005829">
    <property type="term" value="C:cytosol"/>
    <property type="evidence" value="ECO:0007669"/>
    <property type="project" value="TreeGrafter"/>
</dbReference>